<accession>A0AAW0ZN53</accession>
<evidence type="ECO:0000256" key="1">
    <source>
        <dbReference type="SAM" id="MobiDB-lite"/>
    </source>
</evidence>
<name>A0AAW0ZN53_9HYME</name>
<organism evidence="2 3">
    <name type="scientific">Tetragonisca angustula</name>
    <dbReference type="NCBI Taxonomy" id="166442"/>
    <lineage>
        <taxon>Eukaryota</taxon>
        <taxon>Metazoa</taxon>
        <taxon>Ecdysozoa</taxon>
        <taxon>Arthropoda</taxon>
        <taxon>Hexapoda</taxon>
        <taxon>Insecta</taxon>
        <taxon>Pterygota</taxon>
        <taxon>Neoptera</taxon>
        <taxon>Endopterygota</taxon>
        <taxon>Hymenoptera</taxon>
        <taxon>Apocrita</taxon>
        <taxon>Aculeata</taxon>
        <taxon>Apoidea</taxon>
        <taxon>Anthophila</taxon>
        <taxon>Apidae</taxon>
        <taxon>Tetragonisca</taxon>
    </lineage>
</organism>
<dbReference type="AlphaFoldDB" id="A0AAW0ZN53"/>
<comment type="caution">
    <text evidence="2">The sequence shown here is derived from an EMBL/GenBank/DDBJ whole genome shotgun (WGS) entry which is preliminary data.</text>
</comment>
<protein>
    <submittedName>
        <fullName evidence="2">Uncharacterized protein</fullName>
    </submittedName>
</protein>
<gene>
    <name evidence="2" type="ORF">QLX08_007978</name>
</gene>
<feature type="region of interest" description="Disordered" evidence="1">
    <location>
        <begin position="1"/>
        <end position="23"/>
    </location>
</feature>
<dbReference type="EMBL" id="JAWNGG020000163">
    <property type="protein sequence ID" value="KAK9298834.1"/>
    <property type="molecule type" value="Genomic_DNA"/>
</dbReference>
<keyword evidence="3" id="KW-1185">Reference proteome</keyword>
<dbReference type="Proteomes" id="UP001432146">
    <property type="component" value="Unassembled WGS sequence"/>
</dbReference>
<proteinExistence type="predicted"/>
<sequence>MELPGRSVSEERAGSSTLSGKSGTPAVYWISLLRREICGRRSNGQSGYNAKLDKEESWNGNLKAPIKVFPDVRVANWVWRFVNSVKSLNYQLLNECK</sequence>
<evidence type="ECO:0000313" key="2">
    <source>
        <dbReference type="EMBL" id="KAK9298834.1"/>
    </source>
</evidence>
<evidence type="ECO:0000313" key="3">
    <source>
        <dbReference type="Proteomes" id="UP001432146"/>
    </source>
</evidence>
<reference evidence="2 3" key="1">
    <citation type="submission" date="2024-05" db="EMBL/GenBank/DDBJ databases">
        <title>The nuclear and mitochondrial genome assemblies of Tetragonisca angustula (Apidae: Meliponini), a tiny yet remarkable pollinator in the Neotropics.</title>
        <authorList>
            <person name="Ferrari R."/>
            <person name="Ricardo P.C."/>
            <person name="Dias F.C."/>
            <person name="Araujo N.S."/>
            <person name="Soares D.O."/>
            <person name="Zhou Q.-S."/>
            <person name="Zhu C.-D."/>
            <person name="Coutinho L."/>
            <person name="Airas M.C."/>
            <person name="Batista T.M."/>
        </authorList>
    </citation>
    <scope>NUCLEOTIDE SEQUENCE [LARGE SCALE GENOMIC DNA]</scope>
    <source>
        <strain evidence="2">ASF017062</strain>
        <tissue evidence="2">Abdomen</tissue>
    </source>
</reference>